<dbReference type="SFLD" id="SFLDG01212">
    <property type="entry name" value="Phytoene_synthase_like"/>
    <property type="match status" value="1"/>
</dbReference>
<name>A0A2K8L0K8_MARES</name>
<dbReference type="InterPro" id="IPR017828">
    <property type="entry name" value="SQ_synth_HpnD-like"/>
</dbReference>
<dbReference type="GO" id="GO:0004311">
    <property type="term" value="F:geranylgeranyl diphosphate synthase activity"/>
    <property type="evidence" value="ECO:0007669"/>
    <property type="project" value="InterPro"/>
</dbReference>
<dbReference type="PROSITE" id="PS01045">
    <property type="entry name" value="SQUALEN_PHYTOEN_SYN_2"/>
    <property type="match status" value="1"/>
</dbReference>
<dbReference type="Gene3D" id="1.10.600.10">
    <property type="entry name" value="Farnesyl Diphosphate Synthase"/>
    <property type="match status" value="1"/>
</dbReference>
<dbReference type="NCBIfam" id="TIGR03465">
    <property type="entry name" value="HpnD"/>
    <property type="match status" value="1"/>
</dbReference>
<reference evidence="2 3" key="1">
    <citation type="submission" date="2016-12" db="EMBL/GenBank/DDBJ databases">
        <title>Isolation and genomic insights into novel planktonic Zetaproteobacteria from stratified waters of the Chesapeake Bay.</title>
        <authorList>
            <person name="McAllister S.M."/>
            <person name="Kato S."/>
            <person name="Chan C.S."/>
            <person name="Chiu B.K."/>
            <person name="Field E.K."/>
        </authorList>
    </citation>
    <scope>NUCLEOTIDE SEQUENCE [LARGE SCALE GENOMIC DNA]</scope>
    <source>
        <strain evidence="2 3">CP-5</strain>
    </source>
</reference>
<dbReference type="InterPro" id="IPR033904">
    <property type="entry name" value="Trans_IPPS_HH"/>
</dbReference>
<keyword evidence="1 2" id="KW-0808">Transferase</keyword>
<dbReference type="SUPFAM" id="SSF48576">
    <property type="entry name" value="Terpenoid synthases"/>
    <property type="match status" value="1"/>
</dbReference>
<gene>
    <name evidence="2" type="ORF">Ga0123461_1322</name>
</gene>
<dbReference type="PANTHER" id="PTHR31480">
    <property type="entry name" value="BIFUNCTIONAL LYCOPENE CYCLASE/PHYTOENE SYNTHASE"/>
    <property type="match status" value="1"/>
</dbReference>
<dbReference type="SFLD" id="SFLDG01018">
    <property type="entry name" value="Squalene/Phytoene_Synthase_Lik"/>
    <property type="match status" value="1"/>
</dbReference>
<accession>A0A2K8L0K8</accession>
<dbReference type="InterPro" id="IPR008949">
    <property type="entry name" value="Isoprenoid_synthase_dom_sf"/>
</dbReference>
<dbReference type="KEGG" id="maes:Ga0123461_1322"/>
<organism evidence="2 3">
    <name type="scientific">Mariprofundus aestuarium</name>
    <dbReference type="NCBI Taxonomy" id="1921086"/>
    <lineage>
        <taxon>Bacteria</taxon>
        <taxon>Pseudomonadati</taxon>
        <taxon>Pseudomonadota</taxon>
        <taxon>Candidatius Mariprofundia</taxon>
        <taxon>Mariprofundales</taxon>
        <taxon>Mariprofundaceae</taxon>
        <taxon>Mariprofundus</taxon>
    </lineage>
</organism>
<dbReference type="RefSeq" id="WP_100277600.1">
    <property type="nucleotide sequence ID" value="NZ_CP018799.1"/>
</dbReference>
<dbReference type="Pfam" id="PF00494">
    <property type="entry name" value="SQS_PSY"/>
    <property type="match status" value="1"/>
</dbReference>
<dbReference type="CDD" id="cd00683">
    <property type="entry name" value="Trans_IPPS_HH"/>
    <property type="match status" value="1"/>
</dbReference>
<dbReference type="Proteomes" id="UP000231701">
    <property type="component" value="Chromosome"/>
</dbReference>
<dbReference type="AlphaFoldDB" id="A0A2K8L0K8"/>
<keyword evidence="3" id="KW-1185">Reference proteome</keyword>
<dbReference type="GO" id="GO:0051996">
    <property type="term" value="F:squalene synthase [NAD(P)H] activity"/>
    <property type="evidence" value="ECO:0007669"/>
    <property type="project" value="InterPro"/>
</dbReference>
<evidence type="ECO:0000313" key="3">
    <source>
        <dbReference type="Proteomes" id="UP000231701"/>
    </source>
</evidence>
<proteinExistence type="predicted"/>
<dbReference type="InterPro" id="IPR044843">
    <property type="entry name" value="Trans_IPPS_bact-type"/>
</dbReference>
<evidence type="ECO:0000313" key="2">
    <source>
        <dbReference type="EMBL" id="ATX79739.1"/>
    </source>
</evidence>
<dbReference type="EMBL" id="CP018799">
    <property type="protein sequence ID" value="ATX79739.1"/>
    <property type="molecule type" value="Genomic_DNA"/>
</dbReference>
<dbReference type="GO" id="GO:0016117">
    <property type="term" value="P:carotenoid biosynthetic process"/>
    <property type="evidence" value="ECO:0007669"/>
    <property type="project" value="InterPro"/>
</dbReference>
<dbReference type="InterPro" id="IPR019845">
    <property type="entry name" value="Squalene/phytoene_synthase_CS"/>
</dbReference>
<dbReference type="OrthoDB" id="9807580at2"/>
<evidence type="ECO:0000256" key="1">
    <source>
        <dbReference type="ARBA" id="ARBA00022679"/>
    </source>
</evidence>
<dbReference type="SFLD" id="SFLDS00005">
    <property type="entry name" value="Isoprenoid_Synthase_Type_I"/>
    <property type="match status" value="1"/>
</dbReference>
<dbReference type="InterPro" id="IPR002060">
    <property type="entry name" value="Squ/phyt_synthse"/>
</dbReference>
<protein>
    <submittedName>
        <fullName evidence="2">Farnesyl-diphosphate farnesyltransferase</fullName>
        <ecNumber evidence="2">2.5.1.32</ecNumber>
    </submittedName>
</protein>
<dbReference type="EC" id="2.5.1.32" evidence="2"/>
<sequence length="291" mass="33967">MTPEQYCRNKTRGSGSSFFYAFLFLGEEQRRAMMALYAFCREVDDIADEVKEQEVALSKLAFWREEVSCAFNGKPQHPVGRELAWASQHFPIDEELLVEVIDGMLMDVRRQPILKHADLSLYAYRVAGAVGLLTIEVFGYQSRKSRDFATSLGEALQLTNILRDVATDAKIGRIYFPQEERIRHRVSDQDFKDGNMSEGMRNLLHDYADRAEGAYRKALENLTDEDRESLRPSILMGTIYYTYLQRLREVDFDVWQKPVHVLPLRKIWTAWKTWRYESNAAKKNMPLRLEF</sequence>